<protein>
    <submittedName>
        <fullName evidence="14">Butyrophilin subfamily 1 member A1-like isoform X1</fullName>
    </submittedName>
</protein>
<dbReference type="FunFam" id="2.60.40.10:FF:000208">
    <property type="entry name" value="Butyrophilin subfamily 1 member A1"/>
    <property type="match status" value="1"/>
</dbReference>
<evidence type="ECO:0000256" key="8">
    <source>
        <dbReference type="ARBA" id="ARBA00023180"/>
    </source>
</evidence>
<comment type="similarity">
    <text evidence="2">Belongs to the immunoglobulin superfamily. BTN/MOG family.</text>
</comment>
<dbReference type="Gene3D" id="2.60.40.10">
    <property type="entry name" value="Immunoglobulins"/>
    <property type="match status" value="2"/>
</dbReference>
<dbReference type="PANTHER" id="PTHR24100">
    <property type="entry name" value="BUTYROPHILIN"/>
    <property type="match status" value="1"/>
</dbReference>
<name>A0A3Q0FUG9_ALLSI</name>
<evidence type="ECO:0000313" key="13">
    <source>
        <dbReference type="Proteomes" id="UP000189705"/>
    </source>
</evidence>
<evidence type="ECO:0000313" key="14">
    <source>
        <dbReference type="RefSeq" id="XP_025049795.1"/>
    </source>
</evidence>
<dbReference type="GO" id="GO:0001817">
    <property type="term" value="P:regulation of cytokine production"/>
    <property type="evidence" value="ECO:0007669"/>
    <property type="project" value="TreeGrafter"/>
</dbReference>
<dbReference type="InterPro" id="IPR003879">
    <property type="entry name" value="Butyrophylin_SPRY"/>
</dbReference>
<dbReference type="InterPro" id="IPR013783">
    <property type="entry name" value="Ig-like_fold"/>
</dbReference>
<dbReference type="GeneID" id="102384396"/>
<keyword evidence="8" id="KW-0325">Glycoprotein</keyword>
<dbReference type="GO" id="GO:0009897">
    <property type="term" value="C:external side of plasma membrane"/>
    <property type="evidence" value="ECO:0007669"/>
    <property type="project" value="TreeGrafter"/>
</dbReference>
<gene>
    <name evidence="14" type="primary">LOC102384396</name>
</gene>
<dbReference type="FunFam" id="2.60.120.920:FF:000004">
    <property type="entry name" value="Butyrophilin subfamily 1 member A1"/>
    <property type="match status" value="1"/>
</dbReference>
<keyword evidence="9" id="KW-0393">Immunoglobulin domain</keyword>
<dbReference type="GO" id="GO:0050852">
    <property type="term" value="P:T cell receptor signaling pathway"/>
    <property type="evidence" value="ECO:0007669"/>
    <property type="project" value="TreeGrafter"/>
</dbReference>
<dbReference type="InterPro" id="IPR013320">
    <property type="entry name" value="ConA-like_dom_sf"/>
</dbReference>
<feature type="domain" description="Ig-like" evidence="12">
    <location>
        <begin position="67"/>
        <end position="189"/>
    </location>
</feature>
<dbReference type="AlphaFoldDB" id="A0A3Q0FUG9"/>
<dbReference type="Pfam" id="PF07686">
    <property type="entry name" value="V-set"/>
    <property type="match status" value="1"/>
</dbReference>
<dbReference type="Proteomes" id="UP000189705">
    <property type="component" value="Unplaced"/>
</dbReference>
<comment type="subcellular location">
    <subcellularLocation>
        <location evidence="1">Membrane</location>
        <topology evidence="1">Single-pass type I membrane protein</topology>
    </subcellularLocation>
</comment>
<evidence type="ECO:0000256" key="5">
    <source>
        <dbReference type="ARBA" id="ARBA00022989"/>
    </source>
</evidence>
<dbReference type="PROSITE" id="PS50188">
    <property type="entry name" value="B302_SPRY"/>
    <property type="match status" value="1"/>
</dbReference>
<dbReference type="PRINTS" id="PR01407">
    <property type="entry name" value="BUTYPHLNCDUF"/>
</dbReference>
<dbReference type="CDD" id="cd05713">
    <property type="entry name" value="IgV_MOG_like"/>
    <property type="match status" value="1"/>
</dbReference>
<dbReference type="Gene3D" id="2.60.120.920">
    <property type="match status" value="1"/>
</dbReference>
<evidence type="ECO:0000256" key="10">
    <source>
        <dbReference type="SAM" id="Phobius"/>
    </source>
</evidence>
<dbReference type="InterPro" id="IPR001870">
    <property type="entry name" value="B30.2/SPRY"/>
</dbReference>
<dbReference type="InterPro" id="IPR013106">
    <property type="entry name" value="Ig_V-set"/>
</dbReference>
<evidence type="ECO:0000259" key="12">
    <source>
        <dbReference type="PROSITE" id="PS50835"/>
    </source>
</evidence>
<accession>A0A3Q0FUG9</accession>
<keyword evidence="7" id="KW-1015">Disulfide bond</keyword>
<dbReference type="Pfam" id="PF00622">
    <property type="entry name" value="SPRY"/>
    <property type="match status" value="1"/>
</dbReference>
<dbReference type="KEGG" id="asn:102384396"/>
<dbReference type="SMART" id="SM00589">
    <property type="entry name" value="PRY"/>
    <property type="match status" value="1"/>
</dbReference>
<dbReference type="SMART" id="SM00449">
    <property type="entry name" value="SPRY"/>
    <property type="match status" value="1"/>
</dbReference>
<dbReference type="FunFam" id="2.60.40.10:FF:000088">
    <property type="entry name" value="Butyrophilin subfamily 1 member A1"/>
    <property type="match status" value="1"/>
</dbReference>
<feature type="transmembrane region" description="Helical" evidence="10">
    <location>
        <begin position="50"/>
        <end position="67"/>
    </location>
</feature>
<dbReference type="InterPro" id="IPR007110">
    <property type="entry name" value="Ig-like_dom"/>
</dbReference>
<organism evidence="13 14">
    <name type="scientific">Alligator sinensis</name>
    <name type="common">Chinese alligator</name>
    <dbReference type="NCBI Taxonomy" id="38654"/>
    <lineage>
        <taxon>Eukaryota</taxon>
        <taxon>Metazoa</taxon>
        <taxon>Chordata</taxon>
        <taxon>Craniata</taxon>
        <taxon>Vertebrata</taxon>
        <taxon>Euteleostomi</taxon>
        <taxon>Archelosauria</taxon>
        <taxon>Archosauria</taxon>
        <taxon>Crocodylia</taxon>
        <taxon>Alligatoridae</taxon>
        <taxon>Alligatorinae</taxon>
        <taxon>Alligator</taxon>
    </lineage>
</organism>
<feature type="domain" description="B30.2/SPRY" evidence="11">
    <location>
        <begin position="339"/>
        <end position="532"/>
    </location>
</feature>
<evidence type="ECO:0000259" key="11">
    <source>
        <dbReference type="PROSITE" id="PS50188"/>
    </source>
</evidence>
<dbReference type="Pfam" id="PF13765">
    <property type="entry name" value="PRY"/>
    <property type="match status" value="1"/>
</dbReference>
<dbReference type="SUPFAM" id="SSF49899">
    <property type="entry name" value="Concanavalin A-like lectins/glucanases"/>
    <property type="match status" value="1"/>
</dbReference>
<evidence type="ECO:0000256" key="3">
    <source>
        <dbReference type="ARBA" id="ARBA00022692"/>
    </source>
</evidence>
<feature type="transmembrane region" description="Helical" evidence="10">
    <location>
        <begin position="293"/>
        <end position="314"/>
    </location>
</feature>
<dbReference type="GO" id="GO:0005102">
    <property type="term" value="F:signaling receptor binding"/>
    <property type="evidence" value="ECO:0007669"/>
    <property type="project" value="TreeGrafter"/>
</dbReference>
<evidence type="ECO:0000256" key="6">
    <source>
        <dbReference type="ARBA" id="ARBA00023136"/>
    </source>
</evidence>
<evidence type="ECO:0000256" key="7">
    <source>
        <dbReference type="ARBA" id="ARBA00023157"/>
    </source>
</evidence>
<dbReference type="PROSITE" id="PS50835">
    <property type="entry name" value="IG_LIKE"/>
    <property type="match status" value="1"/>
</dbReference>
<dbReference type="PANTHER" id="PTHR24100:SF149">
    <property type="entry name" value="BG-LIKE ANTIGEN 1-RELATED"/>
    <property type="match status" value="1"/>
</dbReference>
<dbReference type="InterPro" id="IPR050504">
    <property type="entry name" value="IgSF_BTN/MOG"/>
</dbReference>
<keyword evidence="5 10" id="KW-1133">Transmembrane helix</keyword>
<evidence type="ECO:0000256" key="4">
    <source>
        <dbReference type="ARBA" id="ARBA00022729"/>
    </source>
</evidence>
<keyword evidence="4" id="KW-0732">Signal</keyword>
<keyword evidence="3 10" id="KW-0812">Transmembrane</keyword>
<dbReference type="RefSeq" id="XP_025049795.1">
    <property type="nucleotide sequence ID" value="XM_025194010.1"/>
</dbReference>
<proteinExistence type="inferred from homology"/>
<dbReference type="InterPro" id="IPR053896">
    <property type="entry name" value="BTN3A2-like_Ig-C"/>
</dbReference>
<dbReference type="InParanoid" id="A0A3Q0FUG9"/>
<dbReference type="InterPro" id="IPR003877">
    <property type="entry name" value="SPRY_dom"/>
</dbReference>
<dbReference type="InterPro" id="IPR006574">
    <property type="entry name" value="PRY"/>
</dbReference>
<sequence>MSSAWILRKPSIRYLILFSQKLSGCDVDDYTVSEEIMKVKISSFCHISQAKFLLLGFIIFFLTFHIPKLESVEFRVLGPERPVTATVGKETVLLCHLSPMVSAQNMEVRWFRSEFSNYVHLYRAGQDQYWKQMPEYQERTELLKDGLPGGNVALRILNVTLSDKGQYHRFLQNGSFYEEAILELKVTVSGSNPLISVEDYQDGGIRVVCQSAGWYPKPEVLWRDFRGQHFPLLTETYSQNKNGLFQVETSIIIQQNIKQNLSCCIKNTLLHQEKESIIRISDSFFPKISPETLALIGVLMVCLVFLIGFTVFILRENGKHAKELGKYDAVTRERDAEIKMQAAELRWRRFAVPIEEVSLTLDADTAHPQLILSEDCKYVRRGDTQQDLPDNPGRYDTYHCVLGCEGFSSGRHCWGVKAADAGVWAMGVARDSMKRKGWISPTPEEGIWAIFQCGGEYWALTSPDHTPLALSQPPELIRVSLDYELGQVAFFDVGNQVPIFTFQTAFFTGERIRPWFRVVPIAYLELCPIALE</sequence>
<dbReference type="InterPro" id="IPR036179">
    <property type="entry name" value="Ig-like_dom_sf"/>
</dbReference>
<dbReference type="SUPFAM" id="SSF48726">
    <property type="entry name" value="Immunoglobulin"/>
    <property type="match status" value="2"/>
</dbReference>
<evidence type="ECO:0000256" key="1">
    <source>
        <dbReference type="ARBA" id="ARBA00004479"/>
    </source>
</evidence>
<keyword evidence="6 10" id="KW-0472">Membrane</keyword>
<evidence type="ECO:0000256" key="9">
    <source>
        <dbReference type="ARBA" id="ARBA00023319"/>
    </source>
</evidence>
<reference evidence="14" key="1">
    <citation type="submission" date="2025-08" db="UniProtKB">
        <authorList>
            <consortium name="RefSeq"/>
        </authorList>
    </citation>
    <scope>IDENTIFICATION</scope>
</reference>
<keyword evidence="13" id="KW-1185">Reference proteome</keyword>
<dbReference type="InterPro" id="IPR043136">
    <property type="entry name" value="B30.2/SPRY_sf"/>
</dbReference>
<evidence type="ECO:0000256" key="2">
    <source>
        <dbReference type="ARBA" id="ARBA00007591"/>
    </source>
</evidence>
<dbReference type="CDD" id="cd12888">
    <property type="entry name" value="SPRY_PRY_TRIM7_like"/>
    <property type="match status" value="1"/>
</dbReference>
<dbReference type="Pfam" id="PF22705">
    <property type="entry name" value="C2-set_3"/>
    <property type="match status" value="1"/>
</dbReference>